<evidence type="ECO:0000259" key="4">
    <source>
        <dbReference type="PROSITE" id="PS51898"/>
    </source>
</evidence>
<dbReference type="PROSITE" id="PS51898">
    <property type="entry name" value="TYR_RECOMBINASE"/>
    <property type="match status" value="1"/>
</dbReference>
<sequence length="552" mass="62099">MKRSAEQSQKIALQSGRHPHTPRGYRGTAPRTLPVMMGRLRQIIRWMVAQGIERFSDLDRETVLRFFEDRLSHGELSSATAQAYLHVLHAFYHQREKIADAPPKPPARVRDLGDGWRERGGWPFTPDAIAVPLISSALRMLEGADSLLTVRDGAQARYDEHVRAGGTCRTGRSRAREWIVEQKPGLPGISEDMLARTPLWRLDHLIARLRDACFITIAYLVGARSSEILALETDCIEWRRDSAGERVPYLVGAIRKGASGVDGVPHRWVAPEPVIRAVEIVSWISAPLRERTGRRNLWLSQVPPGGALIYTIVEIVPVTHQAIYVALNRHYRNVLPAPEQDGKDWLFGTHQGRKTFARFVGRRDRTGLVALRKHLGHINRAMTDSAYVGTDFELTELIDEQTARETRAALEELLVAPRLGGKAGRTIAARSPFRGRTLDEDLDRYITRLMAETDMRLGVCDWGYCLYRRETAACFGSDVAPNPALRTQSTCVTCANFVLSDKHRPIWEDRIARNRTLLQREDLDEASRALAQARVEEGERLLASLAAQEAEG</sequence>
<dbReference type="Proteomes" id="UP000266568">
    <property type="component" value="Unassembled WGS sequence"/>
</dbReference>
<dbReference type="GO" id="GO:0003677">
    <property type="term" value="F:DNA binding"/>
    <property type="evidence" value="ECO:0007669"/>
    <property type="project" value="UniProtKB-KW"/>
</dbReference>
<evidence type="ECO:0000256" key="1">
    <source>
        <dbReference type="ARBA" id="ARBA00023125"/>
    </source>
</evidence>
<feature type="compositionally biased region" description="Polar residues" evidence="3">
    <location>
        <begin position="1"/>
        <end position="12"/>
    </location>
</feature>
<dbReference type="InterPro" id="IPR010998">
    <property type="entry name" value="Integrase_recombinase_N"/>
</dbReference>
<comment type="caution">
    <text evidence="5">The sequence shown here is derived from an EMBL/GenBank/DDBJ whole genome shotgun (WGS) entry which is preliminary data.</text>
</comment>
<dbReference type="Gene3D" id="1.10.443.10">
    <property type="entry name" value="Intergrase catalytic core"/>
    <property type="match status" value="1"/>
</dbReference>
<dbReference type="InterPro" id="IPR013762">
    <property type="entry name" value="Integrase-like_cat_sf"/>
</dbReference>
<gene>
    <name evidence="5" type="ORF">DFR49_0959</name>
</gene>
<proteinExistence type="predicted"/>
<dbReference type="InterPro" id="IPR002104">
    <property type="entry name" value="Integrase_catalytic"/>
</dbReference>
<feature type="domain" description="Tyr recombinase" evidence="4">
    <location>
        <begin position="191"/>
        <end position="400"/>
    </location>
</feature>
<evidence type="ECO:0000256" key="2">
    <source>
        <dbReference type="ARBA" id="ARBA00023172"/>
    </source>
</evidence>
<organism evidence="5 6">
    <name type="scientific">Hephaestia caeni</name>
    <dbReference type="NCBI Taxonomy" id="645617"/>
    <lineage>
        <taxon>Bacteria</taxon>
        <taxon>Pseudomonadati</taxon>
        <taxon>Pseudomonadota</taxon>
        <taxon>Alphaproteobacteria</taxon>
        <taxon>Sphingomonadales</taxon>
        <taxon>Sphingomonadaceae</taxon>
        <taxon>Hephaestia</taxon>
    </lineage>
</organism>
<dbReference type="AlphaFoldDB" id="A0A397PBU2"/>
<name>A0A397PBU2_9SPHN</name>
<dbReference type="Gene3D" id="1.10.150.130">
    <property type="match status" value="1"/>
</dbReference>
<accession>A0A397PBU2</accession>
<dbReference type="GO" id="GO:0015074">
    <property type="term" value="P:DNA integration"/>
    <property type="evidence" value="ECO:0007669"/>
    <property type="project" value="InterPro"/>
</dbReference>
<protein>
    <recommendedName>
        <fullName evidence="4">Tyr recombinase domain-containing protein</fullName>
    </recommendedName>
</protein>
<evidence type="ECO:0000313" key="5">
    <source>
        <dbReference type="EMBL" id="RIA46418.1"/>
    </source>
</evidence>
<reference evidence="5 6" key="1">
    <citation type="submission" date="2018-08" db="EMBL/GenBank/DDBJ databases">
        <title>Genomic Encyclopedia of Type Strains, Phase IV (KMG-IV): sequencing the most valuable type-strain genomes for metagenomic binning, comparative biology and taxonomic classification.</title>
        <authorList>
            <person name="Goeker M."/>
        </authorList>
    </citation>
    <scope>NUCLEOTIDE SEQUENCE [LARGE SCALE GENOMIC DNA]</scope>
    <source>
        <strain evidence="5 6">DSM 25527</strain>
    </source>
</reference>
<evidence type="ECO:0000256" key="3">
    <source>
        <dbReference type="SAM" id="MobiDB-lite"/>
    </source>
</evidence>
<evidence type="ECO:0000313" key="6">
    <source>
        <dbReference type="Proteomes" id="UP000266568"/>
    </source>
</evidence>
<keyword evidence="2" id="KW-0233">DNA recombination</keyword>
<keyword evidence="6" id="KW-1185">Reference proteome</keyword>
<feature type="region of interest" description="Disordered" evidence="3">
    <location>
        <begin position="1"/>
        <end position="30"/>
    </location>
</feature>
<dbReference type="EMBL" id="QXDC01000002">
    <property type="protein sequence ID" value="RIA46418.1"/>
    <property type="molecule type" value="Genomic_DNA"/>
</dbReference>
<dbReference type="InterPro" id="IPR011010">
    <property type="entry name" value="DNA_brk_join_enz"/>
</dbReference>
<keyword evidence="1" id="KW-0238">DNA-binding</keyword>
<dbReference type="GO" id="GO:0006310">
    <property type="term" value="P:DNA recombination"/>
    <property type="evidence" value="ECO:0007669"/>
    <property type="project" value="UniProtKB-KW"/>
</dbReference>
<dbReference type="SUPFAM" id="SSF56349">
    <property type="entry name" value="DNA breaking-rejoining enzymes"/>
    <property type="match status" value="1"/>
</dbReference>